<sequence>MHTSDSLIRTRLKIKIDSKSKQHCCVPLCTSDARYNPNLNFHHFPKDPDVRKQWIIKIRRDEGTHFKITPSTVVCSKHFKPEDYKSWTPVRKVLNKNAIPSIFDWSKEGNPRRALKRKIVETVSGSLVGDIAIPSSESTSESICLSLVAIVYCRSELFPNDHRSRTRCTNRTMSDQSQQVETILDNNMNGFA</sequence>
<evidence type="ECO:0000313" key="7">
    <source>
        <dbReference type="EMBL" id="KAJ8299115.1"/>
    </source>
</evidence>
<dbReference type="SMART" id="SM00692">
    <property type="entry name" value="DM3"/>
    <property type="match status" value="1"/>
</dbReference>
<proteinExistence type="predicted"/>
<evidence type="ECO:0000256" key="2">
    <source>
        <dbReference type="ARBA" id="ARBA00022771"/>
    </source>
</evidence>
<comment type="caution">
    <text evidence="7">The sequence shown here is derived from an EMBL/GenBank/DDBJ whole genome shotgun (WGS) entry which is preliminary data.</text>
</comment>
<keyword evidence="4 5" id="KW-0238">DNA-binding</keyword>
<dbReference type="SUPFAM" id="SSF57716">
    <property type="entry name" value="Glucocorticoid receptor-like (DNA-binding domain)"/>
    <property type="match status" value="1"/>
</dbReference>
<dbReference type="PROSITE" id="PS50950">
    <property type="entry name" value="ZF_THAP"/>
    <property type="match status" value="1"/>
</dbReference>
<reference evidence="7 8" key="1">
    <citation type="submission" date="2022-12" db="EMBL/GenBank/DDBJ databases">
        <title>Chromosome-level genome of Tegillarca granosa.</title>
        <authorList>
            <person name="Kim J."/>
        </authorList>
    </citation>
    <scope>NUCLEOTIDE SEQUENCE [LARGE SCALE GENOMIC DNA]</scope>
    <source>
        <strain evidence="7">Teg-2019</strain>
        <tissue evidence="7">Adductor muscle</tissue>
    </source>
</reference>
<keyword evidence="8" id="KW-1185">Reference proteome</keyword>
<dbReference type="PANTHER" id="PTHR46600:SF7">
    <property type="entry name" value="SI:DKEY-228B2.6-RELATED"/>
    <property type="match status" value="1"/>
</dbReference>
<feature type="domain" description="THAP-type" evidence="6">
    <location>
        <begin position="20"/>
        <end position="103"/>
    </location>
</feature>
<dbReference type="InterPro" id="IPR006612">
    <property type="entry name" value="THAP_Znf"/>
</dbReference>
<name>A0ABQ9E6H6_TEGGR</name>
<protein>
    <recommendedName>
        <fullName evidence="6">THAP-type domain-containing protein</fullName>
    </recommendedName>
</protein>
<evidence type="ECO:0000256" key="5">
    <source>
        <dbReference type="PROSITE-ProRule" id="PRU00309"/>
    </source>
</evidence>
<evidence type="ECO:0000256" key="3">
    <source>
        <dbReference type="ARBA" id="ARBA00022833"/>
    </source>
</evidence>
<dbReference type="Proteomes" id="UP001217089">
    <property type="component" value="Unassembled WGS sequence"/>
</dbReference>
<evidence type="ECO:0000256" key="1">
    <source>
        <dbReference type="ARBA" id="ARBA00022723"/>
    </source>
</evidence>
<evidence type="ECO:0000259" key="6">
    <source>
        <dbReference type="PROSITE" id="PS50950"/>
    </source>
</evidence>
<keyword evidence="1" id="KW-0479">Metal-binding</keyword>
<keyword evidence="3" id="KW-0862">Zinc</keyword>
<dbReference type="Pfam" id="PF05485">
    <property type="entry name" value="THAP"/>
    <property type="match status" value="1"/>
</dbReference>
<organism evidence="7 8">
    <name type="scientific">Tegillarca granosa</name>
    <name type="common">Malaysian cockle</name>
    <name type="synonym">Anadara granosa</name>
    <dbReference type="NCBI Taxonomy" id="220873"/>
    <lineage>
        <taxon>Eukaryota</taxon>
        <taxon>Metazoa</taxon>
        <taxon>Spiralia</taxon>
        <taxon>Lophotrochozoa</taxon>
        <taxon>Mollusca</taxon>
        <taxon>Bivalvia</taxon>
        <taxon>Autobranchia</taxon>
        <taxon>Pteriomorphia</taxon>
        <taxon>Arcoida</taxon>
        <taxon>Arcoidea</taxon>
        <taxon>Arcidae</taxon>
        <taxon>Tegillarca</taxon>
    </lineage>
</organism>
<dbReference type="InterPro" id="IPR038441">
    <property type="entry name" value="THAP_Znf_sf"/>
</dbReference>
<dbReference type="EMBL" id="JARBDR010000921">
    <property type="protein sequence ID" value="KAJ8299115.1"/>
    <property type="molecule type" value="Genomic_DNA"/>
</dbReference>
<dbReference type="SMART" id="SM00980">
    <property type="entry name" value="THAP"/>
    <property type="match status" value="1"/>
</dbReference>
<keyword evidence="2 5" id="KW-0863">Zinc-finger</keyword>
<evidence type="ECO:0000256" key="4">
    <source>
        <dbReference type="ARBA" id="ARBA00023125"/>
    </source>
</evidence>
<dbReference type="InterPro" id="IPR026516">
    <property type="entry name" value="THAP1/10"/>
</dbReference>
<evidence type="ECO:0000313" key="8">
    <source>
        <dbReference type="Proteomes" id="UP001217089"/>
    </source>
</evidence>
<accession>A0ABQ9E6H6</accession>
<dbReference type="Gene3D" id="6.20.210.20">
    <property type="entry name" value="THAP domain"/>
    <property type="match status" value="1"/>
</dbReference>
<dbReference type="PANTHER" id="PTHR46600">
    <property type="entry name" value="THAP DOMAIN-CONTAINING"/>
    <property type="match status" value="1"/>
</dbReference>
<gene>
    <name evidence="7" type="ORF">KUTeg_023175</name>
</gene>